<name>B4VWM0_9CYAN</name>
<evidence type="ECO:0000256" key="1">
    <source>
        <dbReference type="SAM" id="MobiDB-lite"/>
    </source>
</evidence>
<gene>
    <name evidence="2" type="ORF">MC7420_6731</name>
</gene>
<sequence length="45" mass="5016">MSYSLFDQQATLKNSGIDGGEFSNTMVKKQEGKKLPLLNRNQKGL</sequence>
<protein>
    <submittedName>
        <fullName evidence="2">Uncharacterized protein</fullName>
    </submittedName>
</protein>
<dbReference type="Proteomes" id="UP000003835">
    <property type="component" value="Unassembled WGS sequence"/>
</dbReference>
<dbReference type="HOGENOM" id="CLU_3198428_0_0_3"/>
<evidence type="ECO:0000313" key="3">
    <source>
        <dbReference type="Proteomes" id="UP000003835"/>
    </source>
</evidence>
<dbReference type="AlphaFoldDB" id="B4VWM0"/>
<keyword evidence="3" id="KW-1185">Reference proteome</keyword>
<proteinExistence type="predicted"/>
<dbReference type="EMBL" id="DS989856">
    <property type="protein sequence ID" value="EDX73683.1"/>
    <property type="molecule type" value="Genomic_DNA"/>
</dbReference>
<feature type="region of interest" description="Disordered" evidence="1">
    <location>
        <begin position="17"/>
        <end position="45"/>
    </location>
</feature>
<accession>B4VWM0</accession>
<evidence type="ECO:0000313" key="2">
    <source>
        <dbReference type="EMBL" id="EDX73683.1"/>
    </source>
</evidence>
<reference evidence="2 3" key="1">
    <citation type="submission" date="2008-07" db="EMBL/GenBank/DDBJ databases">
        <authorList>
            <person name="Tandeau de Marsac N."/>
            <person name="Ferriera S."/>
            <person name="Johnson J."/>
            <person name="Kravitz S."/>
            <person name="Beeson K."/>
            <person name="Sutton G."/>
            <person name="Rogers Y.-H."/>
            <person name="Friedman R."/>
            <person name="Frazier M."/>
            <person name="Venter J.C."/>
        </authorList>
    </citation>
    <scope>NUCLEOTIDE SEQUENCE [LARGE SCALE GENOMIC DNA]</scope>
    <source>
        <strain evidence="2 3">PCC 7420</strain>
    </source>
</reference>
<organism evidence="2 3">
    <name type="scientific">Coleofasciculus chthonoplastes PCC 7420</name>
    <dbReference type="NCBI Taxonomy" id="118168"/>
    <lineage>
        <taxon>Bacteria</taxon>
        <taxon>Bacillati</taxon>
        <taxon>Cyanobacteriota</taxon>
        <taxon>Cyanophyceae</taxon>
        <taxon>Coleofasciculales</taxon>
        <taxon>Coleofasciculaceae</taxon>
        <taxon>Coleofasciculus</taxon>
    </lineage>
</organism>